<dbReference type="SMART" id="SM00355">
    <property type="entry name" value="ZnF_C2H2"/>
    <property type="match status" value="1"/>
</dbReference>
<keyword evidence="4" id="KW-0862">Zinc</keyword>
<protein>
    <submittedName>
        <fullName evidence="10">Putative transcription factor C2H2 family</fullName>
    </submittedName>
</protein>
<evidence type="ECO:0000256" key="8">
    <source>
        <dbReference type="PROSITE-ProRule" id="PRU00042"/>
    </source>
</evidence>
<evidence type="ECO:0000256" key="4">
    <source>
        <dbReference type="ARBA" id="ARBA00022833"/>
    </source>
</evidence>
<keyword evidence="6" id="KW-0804">Transcription</keyword>
<name>A0A6A4PXT2_LUPAL</name>
<dbReference type="GO" id="GO:0005634">
    <property type="term" value="C:nucleus"/>
    <property type="evidence" value="ECO:0007669"/>
    <property type="project" value="UniProtKB-SubCell"/>
</dbReference>
<evidence type="ECO:0000256" key="2">
    <source>
        <dbReference type="ARBA" id="ARBA00022723"/>
    </source>
</evidence>
<keyword evidence="3 8" id="KW-0863">Zinc-finger</keyword>
<dbReference type="SUPFAM" id="SSF57667">
    <property type="entry name" value="beta-beta-alpha zinc fingers"/>
    <property type="match status" value="1"/>
</dbReference>
<keyword evidence="5" id="KW-0805">Transcription regulation</keyword>
<dbReference type="Pfam" id="PF13912">
    <property type="entry name" value="zf-C2H2_6"/>
    <property type="match status" value="1"/>
</dbReference>
<evidence type="ECO:0000256" key="6">
    <source>
        <dbReference type="ARBA" id="ARBA00023163"/>
    </source>
</evidence>
<sequence>MMEESDQYLMWMKRKQILKSHLQAVGDGSSINNFNYSSWVEKAFAEDAARVLGGNIWPPRSYSCTFCKREFRSAQALGGHMNVHRRDRARLKQNLSPHDGQTLLEVDHHKNDRNNSLGNHFSLQITSSQQLNCCLNPNSSLATTITTTRTSPSRLSAISKGEKCGQHTLSPYSSSLLGSSYSEHQGMVDAREDKFKGFGCHNYVETSLSVGWSSMFGQRSPIIPYGGESGNKTIISCKRLKTNISSLPVKFLKPYSNDRGLAFLSAEVKMEDLDLELRLGKQHKVK</sequence>
<dbReference type="EMBL" id="WOCE01000010">
    <property type="protein sequence ID" value="KAE9606139.1"/>
    <property type="molecule type" value="Genomic_DNA"/>
</dbReference>
<evidence type="ECO:0000313" key="11">
    <source>
        <dbReference type="Proteomes" id="UP000447434"/>
    </source>
</evidence>
<dbReference type="InterPro" id="IPR013087">
    <property type="entry name" value="Znf_C2H2_type"/>
</dbReference>
<organism evidence="10 11">
    <name type="scientific">Lupinus albus</name>
    <name type="common">White lupine</name>
    <name type="synonym">Lupinus termis</name>
    <dbReference type="NCBI Taxonomy" id="3870"/>
    <lineage>
        <taxon>Eukaryota</taxon>
        <taxon>Viridiplantae</taxon>
        <taxon>Streptophyta</taxon>
        <taxon>Embryophyta</taxon>
        <taxon>Tracheophyta</taxon>
        <taxon>Spermatophyta</taxon>
        <taxon>Magnoliopsida</taxon>
        <taxon>eudicotyledons</taxon>
        <taxon>Gunneridae</taxon>
        <taxon>Pentapetalae</taxon>
        <taxon>rosids</taxon>
        <taxon>fabids</taxon>
        <taxon>Fabales</taxon>
        <taxon>Fabaceae</taxon>
        <taxon>Papilionoideae</taxon>
        <taxon>50 kb inversion clade</taxon>
        <taxon>genistoids sensu lato</taxon>
        <taxon>core genistoids</taxon>
        <taxon>Genisteae</taxon>
        <taxon>Lupinus</taxon>
    </lineage>
</organism>
<keyword evidence="11" id="KW-1185">Reference proteome</keyword>
<evidence type="ECO:0000256" key="5">
    <source>
        <dbReference type="ARBA" id="ARBA00023015"/>
    </source>
</evidence>
<evidence type="ECO:0000259" key="9">
    <source>
        <dbReference type="PROSITE" id="PS50157"/>
    </source>
</evidence>
<dbReference type="AlphaFoldDB" id="A0A6A4PXT2"/>
<dbReference type="PANTHER" id="PTHR45801:SF5">
    <property type="entry name" value="OS05G0286100 PROTEIN"/>
    <property type="match status" value="1"/>
</dbReference>
<dbReference type="Proteomes" id="UP000447434">
    <property type="component" value="Chromosome 10"/>
</dbReference>
<keyword evidence="2" id="KW-0479">Metal-binding</keyword>
<evidence type="ECO:0000313" key="10">
    <source>
        <dbReference type="EMBL" id="KAE9606139.1"/>
    </source>
</evidence>
<dbReference type="InterPro" id="IPR052426">
    <property type="entry name" value="Plant_dev_regulator"/>
</dbReference>
<comment type="caution">
    <text evidence="10">The sequence shown here is derived from an EMBL/GenBank/DDBJ whole genome shotgun (WGS) entry which is preliminary data.</text>
</comment>
<dbReference type="InterPro" id="IPR036236">
    <property type="entry name" value="Znf_C2H2_sf"/>
</dbReference>
<proteinExistence type="predicted"/>
<evidence type="ECO:0000256" key="7">
    <source>
        <dbReference type="ARBA" id="ARBA00023242"/>
    </source>
</evidence>
<dbReference type="GO" id="GO:0008270">
    <property type="term" value="F:zinc ion binding"/>
    <property type="evidence" value="ECO:0007669"/>
    <property type="project" value="UniProtKB-KW"/>
</dbReference>
<dbReference type="PROSITE" id="PS50157">
    <property type="entry name" value="ZINC_FINGER_C2H2_2"/>
    <property type="match status" value="1"/>
</dbReference>
<feature type="domain" description="C2H2-type" evidence="9">
    <location>
        <begin position="62"/>
        <end position="89"/>
    </location>
</feature>
<dbReference type="PANTHER" id="PTHR45801">
    <property type="entry name" value="OS07G0101800 PROTEIN"/>
    <property type="match status" value="1"/>
</dbReference>
<gene>
    <name evidence="10" type="ORF">Lalb_Chr10g0104721</name>
</gene>
<evidence type="ECO:0000256" key="1">
    <source>
        <dbReference type="ARBA" id="ARBA00004123"/>
    </source>
</evidence>
<dbReference type="PROSITE" id="PS00028">
    <property type="entry name" value="ZINC_FINGER_C2H2_1"/>
    <property type="match status" value="1"/>
</dbReference>
<dbReference type="Gene3D" id="3.30.160.60">
    <property type="entry name" value="Classic Zinc Finger"/>
    <property type="match status" value="1"/>
</dbReference>
<comment type="subcellular location">
    <subcellularLocation>
        <location evidence="1">Nucleus</location>
    </subcellularLocation>
</comment>
<reference evidence="11" key="1">
    <citation type="journal article" date="2020" name="Nat. Commun.">
        <title>Genome sequence of the cluster root forming white lupin.</title>
        <authorList>
            <person name="Hufnagel B."/>
            <person name="Marques A."/>
            <person name="Soriano A."/>
            <person name="Marques L."/>
            <person name="Divol F."/>
            <person name="Doumas P."/>
            <person name="Sallet E."/>
            <person name="Mancinotti D."/>
            <person name="Carrere S."/>
            <person name="Marande W."/>
            <person name="Arribat S."/>
            <person name="Keller J."/>
            <person name="Huneau C."/>
            <person name="Blein T."/>
            <person name="Aime D."/>
            <person name="Laguerre M."/>
            <person name="Taylor J."/>
            <person name="Schubert V."/>
            <person name="Nelson M."/>
            <person name="Geu-Flores F."/>
            <person name="Crespi M."/>
            <person name="Gallardo-Guerrero K."/>
            <person name="Delaux P.-M."/>
            <person name="Salse J."/>
            <person name="Berges H."/>
            <person name="Guyot R."/>
            <person name="Gouzy J."/>
            <person name="Peret B."/>
        </authorList>
    </citation>
    <scope>NUCLEOTIDE SEQUENCE [LARGE SCALE GENOMIC DNA]</scope>
    <source>
        <strain evidence="11">cv. Amiga</strain>
    </source>
</reference>
<keyword evidence="7" id="KW-0539">Nucleus</keyword>
<dbReference type="OrthoDB" id="1708403at2759"/>
<accession>A0A6A4PXT2</accession>
<evidence type="ECO:0000256" key="3">
    <source>
        <dbReference type="ARBA" id="ARBA00022771"/>
    </source>
</evidence>